<dbReference type="RefSeq" id="WP_132923717.1">
    <property type="nucleotide sequence ID" value="NZ_SJOI01000001.1"/>
</dbReference>
<accession>A0A4R1NBV9</accession>
<dbReference type="Gene3D" id="3.30.1490.300">
    <property type="match status" value="1"/>
</dbReference>
<keyword evidence="2" id="KW-1185">Reference proteome</keyword>
<proteinExistence type="predicted"/>
<dbReference type="InterPro" id="IPR043129">
    <property type="entry name" value="ATPase_NBD"/>
</dbReference>
<dbReference type="Pfam" id="PF11104">
    <property type="entry name" value="PilM_2"/>
    <property type="match status" value="1"/>
</dbReference>
<comment type="caution">
    <text evidence="1">The sequence shown here is derived from an EMBL/GenBank/DDBJ whole genome shotgun (WGS) entry which is preliminary data.</text>
</comment>
<gene>
    <name evidence="1" type="ORF">EZJ58_3128</name>
</gene>
<dbReference type="EMBL" id="SJOI01000001">
    <property type="protein sequence ID" value="TCL04975.1"/>
    <property type="molecule type" value="Genomic_DNA"/>
</dbReference>
<sequence length="283" mass="31756">MAFRLWQVGLEIGNGAVRALAVQRRRGGWQLRHWWQRALPAASLNEREGTPCDGVGRLLAEWRKQLPGSISLRVCLPAHLFSQRRIKAPDRRLREPEREWYVGSHAKRHFPEDSGPLLFDYQDDPLVPNTLLVTAARQTAVAQWQSCLSAAGLDPQIMDFMPCALRCMARHAELERNAMLIHGLDDGWCWISPLSRPLEFGFVRREDALDFEALRRIIGPPPSGERGAVCPGAYFSSIAGADAPKDALAWPPFDTFWQIFPPVPPRPQAFLIAGGLALRPEDA</sequence>
<protein>
    <submittedName>
        <fullName evidence="1">Pilus assembly protein HofM</fullName>
    </submittedName>
</protein>
<evidence type="ECO:0000313" key="1">
    <source>
        <dbReference type="EMBL" id="TCL04975.1"/>
    </source>
</evidence>
<evidence type="ECO:0000313" key="2">
    <source>
        <dbReference type="Proteomes" id="UP000294555"/>
    </source>
</evidence>
<organism evidence="1 2">
    <name type="scientific">Sodalis ligni</name>
    <dbReference type="NCBI Taxonomy" id="2697027"/>
    <lineage>
        <taxon>Bacteria</taxon>
        <taxon>Pseudomonadati</taxon>
        <taxon>Pseudomonadota</taxon>
        <taxon>Gammaproteobacteria</taxon>
        <taxon>Enterobacterales</taxon>
        <taxon>Bruguierivoracaceae</taxon>
        <taxon>Sodalis</taxon>
    </lineage>
</organism>
<reference evidence="1 2" key="1">
    <citation type="submission" date="2019-02" db="EMBL/GenBank/DDBJ databases">
        <title>Investigation of anaerobic lignin degradation for improved lignocellulosic biofuels.</title>
        <authorList>
            <person name="Deangelis K."/>
        </authorList>
    </citation>
    <scope>NUCLEOTIDE SEQUENCE [LARGE SCALE GENOMIC DNA]</scope>
    <source>
        <strain evidence="1 2">159R</strain>
    </source>
</reference>
<dbReference type="SUPFAM" id="SSF53067">
    <property type="entry name" value="Actin-like ATPase domain"/>
    <property type="match status" value="1"/>
</dbReference>
<dbReference type="Gene3D" id="3.30.420.40">
    <property type="match status" value="1"/>
</dbReference>
<dbReference type="AlphaFoldDB" id="A0A4R1NBV9"/>
<dbReference type="Proteomes" id="UP000294555">
    <property type="component" value="Unassembled WGS sequence"/>
</dbReference>
<dbReference type="InterPro" id="IPR005883">
    <property type="entry name" value="PilM"/>
</dbReference>
<name>A0A4R1NBV9_9GAMM</name>
<dbReference type="OrthoDB" id="6447548at2"/>